<proteinExistence type="predicted"/>
<feature type="transmembrane region" description="Helical" evidence="1">
    <location>
        <begin position="62"/>
        <end position="82"/>
    </location>
</feature>
<sequence>MKKFGIASVSLFVVSVLIYGILFFSEMDINGRFAIVVAITLPILGLISAFKSRGTLKFVGITGNSFLLFVSVVIPLVARLFWNQP</sequence>
<evidence type="ECO:0000313" key="3">
    <source>
        <dbReference type="Proteomes" id="UP001312865"/>
    </source>
</evidence>
<name>A0ABU8HCI9_9BACI</name>
<feature type="transmembrane region" description="Helical" evidence="1">
    <location>
        <begin position="7"/>
        <end position="25"/>
    </location>
</feature>
<dbReference type="Proteomes" id="UP001312865">
    <property type="component" value="Unassembled WGS sequence"/>
</dbReference>
<dbReference type="EMBL" id="JBBAXC010000005">
    <property type="protein sequence ID" value="MEI5907068.1"/>
    <property type="molecule type" value="Genomic_DNA"/>
</dbReference>
<evidence type="ECO:0008006" key="4">
    <source>
        <dbReference type="Google" id="ProtNLM"/>
    </source>
</evidence>
<accession>A0ABU8HCI9</accession>
<evidence type="ECO:0000256" key="1">
    <source>
        <dbReference type="SAM" id="Phobius"/>
    </source>
</evidence>
<reference evidence="2 3" key="1">
    <citation type="journal article" date="2018" name="J. Microbiol.">
        <title>Bacillus spongiae sp. nov., isolated from sponge of Jeju Island.</title>
        <authorList>
            <person name="Lee G.E."/>
            <person name="Im W.T."/>
            <person name="Park J.S."/>
        </authorList>
    </citation>
    <scope>NUCLEOTIDE SEQUENCE [LARGE SCALE GENOMIC DNA]</scope>
    <source>
        <strain evidence="2 3">135PIL107-10</strain>
    </source>
</reference>
<keyword evidence="1" id="KW-1133">Transmembrane helix</keyword>
<gene>
    <name evidence="2" type="ORF">WAK64_08360</name>
</gene>
<evidence type="ECO:0000313" key="2">
    <source>
        <dbReference type="EMBL" id="MEI5907068.1"/>
    </source>
</evidence>
<feature type="transmembrane region" description="Helical" evidence="1">
    <location>
        <begin position="31"/>
        <end position="50"/>
    </location>
</feature>
<dbReference type="RefSeq" id="WP_336586502.1">
    <property type="nucleotide sequence ID" value="NZ_JBBAXC010000005.1"/>
</dbReference>
<organism evidence="2 3">
    <name type="scientific">Bacillus spongiae</name>
    <dbReference type="NCBI Taxonomy" id="2683610"/>
    <lineage>
        <taxon>Bacteria</taxon>
        <taxon>Bacillati</taxon>
        <taxon>Bacillota</taxon>
        <taxon>Bacilli</taxon>
        <taxon>Bacillales</taxon>
        <taxon>Bacillaceae</taxon>
        <taxon>Bacillus</taxon>
    </lineage>
</organism>
<keyword evidence="1" id="KW-0472">Membrane</keyword>
<keyword evidence="1" id="KW-0812">Transmembrane</keyword>
<keyword evidence="3" id="KW-1185">Reference proteome</keyword>
<protein>
    <recommendedName>
        <fullName evidence="4">DUF3953 domain-containing protein</fullName>
    </recommendedName>
</protein>
<comment type="caution">
    <text evidence="2">The sequence shown here is derived from an EMBL/GenBank/DDBJ whole genome shotgun (WGS) entry which is preliminary data.</text>
</comment>